<dbReference type="Pfam" id="PF13174">
    <property type="entry name" value="TPR_6"/>
    <property type="match status" value="1"/>
</dbReference>
<evidence type="ECO:0000256" key="1">
    <source>
        <dbReference type="PROSITE-ProRule" id="PRU00339"/>
    </source>
</evidence>
<keyword evidence="3" id="KW-1185">Reference proteome</keyword>
<dbReference type="GO" id="GO:0036064">
    <property type="term" value="C:ciliary basal body"/>
    <property type="evidence" value="ECO:0007669"/>
    <property type="project" value="TreeGrafter"/>
</dbReference>
<dbReference type="InterPro" id="IPR011990">
    <property type="entry name" value="TPR-like_helical_dom_sf"/>
</dbReference>
<protein>
    <submittedName>
        <fullName evidence="2">Uncharacterized protein</fullName>
    </submittedName>
</protein>
<name>X6NZL0_RETFI</name>
<dbReference type="PANTHER" id="PTHR44177:SF1">
    <property type="entry name" value="TETRATRICOPEPTIDE REPEAT PROTEIN 8"/>
    <property type="match status" value="1"/>
</dbReference>
<dbReference type="Proteomes" id="UP000023152">
    <property type="component" value="Unassembled WGS sequence"/>
</dbReference>
<feature type="repeat" description="TPR" evidence="1">
    <location>
        <begin position="377"/>
        <end position="410"/>
    </location>
</feature>
<keyword evidence="1" id="KW-0802">TPR repeat</keyword>
<dbReference type="GO" id="GO:1905515">
    <property type="term" value="P:non-motile cilium assembly"/>
    <property type="evidence" value="ECO:0007669"/>
    <property type="project" value="InterPro"/>
</dbReference>
<dbReference type="InterPro" id="IPR028796">
    <property type="entry name" value="BBS8"/>
</dbReference>
<dbReference type="AlphaFoldDB" id="X6NZL0"/>
<gene>
    <name evidence="2" type="ORF">RFI_05795</name>
</gene>
<feature type="repeat" description="TPR" evidence="1">
    <location>
        <begin position="234"/>
        <end position="267"/>
    </location>
</feature>
<accession>X6NZL0</accession>
<dbReference type="OMA" id="ANIAMYN"/>
<dbReference type="Pfam" id="PF13432">
    <property type="entry name" value="TPR_16"/>
    <property type="match status" value="1"/>
</dbReference>
<dbReference type="EMBL" id="ASPP01005005">
    <property type="protein sequence ID" value="ETO31323.1"/>
    <property type="molecule type" value="Genomic_DNA"/>
</dbReference>
<dbReference type="PROSITE" id="PS50005">
    <property type="entry name" value="TPR"/>
    <property type="match status" value="2"/>
</dbReference>
<comment type="caution">
    <text evidence="2">The sequence shown here is derived from an EMBL/GenBank/DDBJ whole genome shotgun (WGS) entry which is preliminary data.</text>
</comment>
<sequence length="502" mass="57810">MDPLWLCLSKLKRRRFTECVELTDDLLSKNGDDSRAWLVKTYAETERSYIDDSEMEEKTLEEEIINEELLASAPRPGTSLRAEKNISQDNMTRLQTGSRPQTARNRPLTGYVTCQTARLGTSSTSLAVSNRILKTSCLTAAKKGAIDNIETNTSIISKKTKDGSISKAFFNYVYYVLKDYKAGLDIASEWTQKEKFEDWFWKMKLGQCYYKMQMYREAEKQLQSVLKHNNNPCMDSYLYLGKVYQRLDQPNKATQLYSKAFALPHLRHEKHLLLAHARVEEQLQCNPQTYVMTIYKSILRLQPCCIEPLACLATHYFYDHQPEMALRLLHYLLQMGVQNASLFNNMGLCCFYSGQYDMCFPCFSHALLLCDNSSETGEVWYNISHIFIALGDFTLAYQALKIAIAHHPTHSEAWNNLAVVQWRLQQQTQKQAPLQSDCKHLFTTSTTLADYLFEPLFNIALLAFRQGNCNEALQFVSKSLAIFPLHHPSLSLKDSITRHFFT</sequence>
<organism evidence="2 3">
    <name type="scientific">Reticulomyxa filosa</name>
    <dbReference type="NCBI Taxonomy" id="46433"/>
    <lineage>
        <taxon>Eukaryota</taxon>
        <taxon>Sar</taxon>
        <taxon>Rhizaria</taxon>
        <taxon>Retaria</taxon>
        <taxon>Foraminifera</taxon>
        <taxon>Monothalamids</taxon>
        <taxon>Reticulomyxidae</taxon>
        <taxon>Reticulomyxa</taxon>
    </lineage>
</organism>
<dbReference type="GO" id="GO:0034464">
    <property type="term" value="C:BBSome"/>
    <property type="evidence" value="ECO:0007669"/>
    <property type="project" value="InterPro"/>
</dbReference>
<evidence type="ECO:0000313" key="2">
    <source>
        <dbReference type="EMBL" id="ETO31323.1"/>
    </source>
</evidence>
<dbReference type="SMART" id="SM00028">
    <property type="entry name" value="TPR"/>
    <property type="match status" value="5"/>
</dbReference>
<dbReference type="SUPFAM" id="SSF48452">
    <property type="entry name" value="TPR-like"/>
    <property type="match status" value="2"/>
</dbReference>
<dbReference type="PANTHER" id="PTHR44177">
    <property type="entry name" value="TETRATRICOPEPTIDE REPEAT PROTEIN 8"/>
    <property type="match status" value="1"/>
</dbReference>
<proteinExistence type="predicted"/>
<dbReference type="GO" id="GO:0097730">
    <property type="term" value="C:non-motile cilium"/>
    <property type="evidence" value="ECO:0007669"/>
    <property type="project" value="TreeGrafter"/>
</dbReference>
<dbReference type="Gene3D" id="1.25.40.10">
    <property type="entry name" value="Tetratricopeptide repeat domain"/>
    <property type="match status" value="1"/>
</dbReference>
<dbReference type="OrthoDB" id="421121at2759"/>
<dbReference type="InterPro" id="IPR019734">
    <property type="entry name" value="TPR_rpt"/>
</dbReference>
<reference evidence="2 3" key="1">
    <citation type="journal article" date="2013" name="Curr. Biol.">
        <title>The Genome of the Foraminiferan Reticulomyxa filosa.</title>
        <authorList>
            <person name="Glockner G."/>
            <person name="Hulsmann N."/>
            <person name="Schleicher M."/>
            <person name="Noegel A.A."/>
            <person name="Eichinger L."/>
            <person name="Gallinger C."/>
            <person name="Pawlowski J."/>
            <person name="Sierra R."/>
            <person name="Euteneuer U."/>
            <person name="Pillet L."/>
            <person name="Moustafa A."/>
            <person name="Platzer M."/>
            <person name="Groth M."/>
            <person name="Szafranski K."/>
            <person name="Schliwa M."/>
        </authorList>
    </citation>
    <scope>NUCLEOTIDE SEQUENCE [LARGE SCALE GENOMIC DNA]</scope>
</reference>
<evidence type="ECO:0000313" key="3">
    <source>
        <dbReference type="Proteomes" id="UP000023152"/>
    </source>
</evidence>